<dbReference type="GeneID" id="90541273"/>
<keyword evidence="2" id="KW-1185">Reference proteome</keyword>
<accession>A0AAX4JBR9</accession>
<dbReference type="KEGG" id="vnx:VNE69_05049"/>
<dbReference type="EMBL" id="CP142730">
    <property type="protein sequence ID" value="WUR03454.1"/>
    <property type="molecule type" value="Genomic_DNA"/>
</dbReference>
<proteinExistence type="predicted"/>
<sequence length="321" mass="37896">MSRHRDIYNIFTLKNNLKISKDVLSLLSSTDINLHDLVSEYKQASKGLFVDIQILKNILSKKCTLVQYKYEYIPLIHQYKYLRRQYTNITSISELTSKQSWIFGYIYINKENKKVIEDSSGVIKVEGCEYKDKFIYLQGKKENGIFITVQNKIDMNLKDNHNIIEYKIKDIKDIKDNITITRDNNNNLTCINLNNNLTCRDDNNLTRDNNNLTRDNVIINLNNNIHYINNDIPVIFTLNNLKVSVYNKTVLNDTRHIPVYLDNKNYNFDSGVNLFYKEDYDIFIVMSDTKNYIREYKGTIFIMLEKRSKLEINTSIKITEI</sequence>
<name>A0AAX4JBR9_9MICR</name>
<dbReference type="Proteomes" id="UP001334084">
    <property type="component" value="Chromosome 5"/>
</dbReference>
<evidence type="ECO:0000313" key="1">
    <source>
        <dbReference type="EMBL" id="WUR03454.1"/>
    </source>
</evidence>
<gene>
    <name evidence="1" type="ORF">VNE69_05049</name>
</gene>
<protein>
    <submittedName>
        <fullName evidence="1">DNA polymerase alpha/epsilon-like protein</fullName>
    </submittedName>
</protein>
<dbReference type="RefSeq" id="XP_065329599.1">
    <property type="nucleotide sequence ID" value="XM_065473527.1"/>
</dbReference>
<evidence type="ECO:0000313" key="2">
    <source>
        <dbReference type="Proteomes" id="UP001334084"/>
    </source>
</evidence>
<reference evidence="1" key="1">
    <citation type="journal article" date="2024" name="BMC Genomics">
        <title>Functional annotation of a divergent genome using sequence and structure-based similarity.</title>
        <authorList>
            <person name="Svedberg D."/>
            <person name="Winiger R.R."/>
            <person name="Berg A."/>
            <person name="Sharma H."/>
            <person name="Tellgren-Roth C."/>
            <person name="Debrunner-Vossbrinck B.A."/>
            <person name="Vossbrinck C.R."/>
            <person name="Barandun J."/>
        </authorList>
    </citation>
    <scope>NUCLEOTIDE SEQUENCE</scope>
    <source>
        <strain evidence="1">Illinois isolate</strain>
    </source>
</reference>
<dbReference type="AlphaFoldDB" id="A0AAX4JBR9"/>
<organism evidence="1 2">
    <name type="scientific">Vairimorpha necatrix</name>
    <dbReference type="NCBI Taxonomy" id="6039"/>
    <lineage>
        <taxon>Eukaryota</taxon>
        <taxon>Fungi</taxon>
        <taxon>Fungi incertae sedis</taxon>
        <taxon>Microsporidia</taxon>
        <taxon>Nosematidae</taxon>
        <taxon>Vairimorpha</taxon>
    </lineage>
</organism>